<dbReference type="AlphaFoldDB" id="A0A6G1TXC7"/>
<proteinExistence type="predicted"/>
<evidence type="ECO:0008006" key="3">
    <source>
        <dbReference type="Google" id="ProtNLM"/>
    </source>
</evidence>
<organism evidence="1 2">
    <name type="scientific">Segatella copri</name>
    <dbReference type="NCBI Taxonomy" id="165179"/>
    <lineage>
        <taxon>Bacteria</taxon>
        <taxon>Pseudomonadati</taxon>
        <taxon>Bacteroidota</taxon>
        <taxon>Bacteroidia</taxon>
        <taxon>Bacteroidales</taxon>
        <taxon>Prevotellaceae</taxon>
        <taxon>Segatella</taxon>
    </lineage>
</organism>
<dbReference type="Proteomes" id="UP000480425">
    <property type="component" value="Unassembled WGS sequence"/>
</dbReference>
<dbReference type="RefSeq" id="WP_153121870.1">
    <property type="nucleotide sequence ID" value="NZ_VZCB01000008.1"/>
</dbReference>
<accession>A0A6G1TXC7</accession>
<protein>
    <recommendedName>
        <fullName evidence="3">Fimbrillin family protein</fullName>
    </recommendedName>
</protein>
<evidence type="ECO:0000313" key="2">
    <source>
        <dbReference type="Proteomes" id="UP000480425"/>
    </source>
</evidence>
<dbReference type="PROSITE" id="PS51257">
    <property type="entry name" value="PROKAR_LIPOPROTEIN"/>
    <property type="match status" value="1"/>
</dbReference>
<name>A0A6G1TXC7_9BACT</name>
<dbReference type="OrthoDB" id="1056311at2"/>
<gene>
    <name evidence="1" type="ORF">F7D73_00915</name>
</gene>
<sequence>MKIDKILVAAAMALGFVSCSSEGELTPAIDTLKDTPLQINASVAGMKTRAGYDANSVPNQFYLKIRQGLKEQKKYWYDVVMKLENGQWVAYNAENETETVQLLRAGYNITCDLYPSTFPGYELDESNNQIKSIELEVLADQSLDASVKASDHLYAFNQDKNMEVKAIELKLEHQMSKLSLELTLGSQYEEEQNPVEDMQIVGTKRKVKWSDGNSFVSDDASAEPIIPYLAGYTKPTDDSPKAKVCYEVILAPQTVEAGNFGVEFNVLGKTYRWYSDAAVKLKEGTQYTLQLTAGKDQANLVEVTSKAWNTKHKNENNEEVDNKSDIETF</sequence>
<comment type="caution">
    <text evidence="1">The sequence shown here is derived from an EMBL/GenBank/DDBJ whole genome shotgun (WGS) entry which is preliminary data.</text>
</comment>
<dbReference type="InterPro" id="IPR025049">
    <property type="entry name" value="Mfa-like_1"/>
</dbReference>
<dbReference type="Pfam" id="PF13149">
    <property type="entry name" value="Mfa_like_1"/>
    <property type="match status" value="1"/>
</dbReference>
<reference evidence="1 2" key="1">
    <citation type="submission" date="2019-09" db="EMBL/GenBank/DDBJ databases">
        <title>Distinct polysaccharide growth profiles of human intestinal Prevotella copri isolates.</title>
        <authorList>
            <person name="Fehlner-Peach H."/>
            <person name="Magnabosco C."/>
            <person name="Raghavan V."/>
            <person name="Scher J.U."/>
            <person name="Tett A."/>
            <person name="Cox L.M."/>
            <person name="Gottsegen C."/>
            <person name="Watters A."/>
            <person name="Wiltshire- Gordon J.D."/>
            <person name="Segata N."/>
            <person name="Bonneau R."/>
            <person name="Littman D.R."/>
        </authorList>
    </citation>
    <scope>NUCLEOTIDE SEQUENCE [LARGE SCALE GENOMIC DNA]</scope>
    <source>
        <strain evidence="2">iA622</strain>
    </source>
</reference>
<dbReference type="EMBL" id="VZCB01000008">
    <property type="protein sequence ID" value="MQN79545.1"/>
    <property type="molecule type" value="Genomic_DNA"/>
</dbReference>
<dbReference type="Gene3D" id="2.60.40.2630">
    <property type="match status" value="1"/>
</dbReference>
<evidence type="ECO:0000313" key="1">
    <source>
        <dbReference type="EMBL" id="MQN79545.1"/>
    </source>
</evidence>
<dbReference type="CDD" id="cd13121">
    <property type="entry name" value="BF2867_like_C"/>
    <property type="match status" value="1"/>
</dbReference>